<evidence type="ECO:0000259" key="7">
    <source>
        <dbReference type="PROSITE" id="PS50850"/>
    </source>
</evidence>
<evidence type="ECO:0000256" key="3">
    <source>
        <dbReference type="ARBA" id="ARBA00022692"/>
    </source>
</evidence>
<accession>A0A1H4IM67</accession>
<evidence type="ECO:0000256" key="2">
    <source>
        <dbReference type="ARBA" id="ARBA00022448"/>
    </source>
</evidence>
<dbReference type="SUPFAM" id="SSF103473">
    <property type="entry name" value="MFS general substrate transporter"/>
    <property type="match status" value="1"/>
</dbReference>
<feature type="transmembrane region" description="Helical" evidence="6">
    <location>
        <begin position="445"/>
        <end position="465"/>
    </location>
</feature>
<dbReference type="InterPro" id="IPR020846">
    <property type="entry name" value="MFS_dom"/>
</dbReference>
<dbReference type="AlphaFoldDB" id="A0A1H4IM67"/>
<dbReference type="Gene3D" id="1.20.1250.20">
    <property type="entry name" value="MFS general substrate transporter like domains"/>
    <property type="match status" value="2"/>
</dbReference>
<dbReference type="InterPro" id="IPR011701">
    <property type="entry name" value="MFS"/>
</dbReference>
<evidence type="ECO:0000256" key="1">
    <source>
        <dbReference type="ARBA" id="ARBA00004651"/>
    </source>
</evidence>
<feature type="transmembrane region" description="Helical" evidence="6">
    <location>
        <begin position="228"/>
        <end position="252"/>
    </location>
</feature>
<dbReference type="PANTHER" id="PTHR42718:SF9">
    <property type="entry name" value="MAJOR FACILITATOR SUPERFAMILY MULTIDRUG TRANSPORTER MFSC"/>
    <property type="match status" value="1"/>
</dbReference>
<feature type="transmembrane region" description="Helical" evidence="6">
    <location>
        <begin position="142"/>
        <end position="164"/>
    </location>
</feature>
<sequence>MLENPPTSVGTGVRRPAFITAALAGCGLICSFMQTLVIPLVPELPHLLSTSSANASWIVTVTLLTGAVCTPISGRLGDIVGKKRVALLLLSAIVLGSLLAAAATTLVPMIIGRAFQGAGLGVIPLGISILRDTIPAKRLGRAVALMSSTLGVGAAAGMPLSAVVSQHFDWHTLFWLSAGLSVIGIAAIWIVVPAGPQHRNARFDLLGAVGLAVGLSGLMLAVSKGADWGWAAPPTISCAVGGLLVLLGWSVYQWRASSPLVDLRVSVRRQVLLTNLASVAVGFGLFTSPVVMPKLLEMPSTTGVGLGQSMLVTGLCMMPTGLIMMAMSPVAARVSDAYGPRACLLLGIITITAGYSLALLLMTQTWHTVLVGCFIGVGIGFAYAAMPTLIMQSVPESETAAANGLNTLMRSIGTSAASAVITVILAQDVVTVNGHDYTTTTGFRLAFATAGIASAVALIIAWAIPRPHRTDVDARTPAEDRTSISTT</sequence>
<feature type="transmembrane region" description="Helical" evidence="6">
    <location>
        <begin position="85"/>
        <end position="104"/>
    </location>
</feature>
<dbReference type="Proteomes" id="UP000183407">
    <property type="component" value="Unassembled WGS sequence"/>
</dbReference>
<keyword evidence="3 6" id="KW-0812">Transmembrane</keyword>
<feature type="transmembrane region" description="Helical" evidence="6">
    <location>
        <begin position="54"/>
        <end position="73"/>
    </location>
</feature>
<dbReference type="EMBL" id="FNTL01000002">
    <property type="protein sequence ID" value="SEB35043.1"/>
    <property type="molecule type" value="Genomic_DNA"/>
</dbReference>
<feature type="domain" description="Major facilitator superfamily (MFS) profile" evidence="7">
    <location>
        <begin position="19"/>
        <end position="469"/>
    </location>
</feature>
<evidence type="ECO:0000256" key="4">
    <source>
        <dbReference type="ARBA" id="ARBA00022989"/>
    </source>
</evidence>
<gene>
    <name evidence="8" type="ORF">SAMN04490220_0228</name>
</gene>
<dbReference type="RefSeq" id="WP_083400247.1">
    <property type="nucleotide sequence ID" value="NZ_FNTL01000002.1"/>
</dbReference>
<evidence type="ECO:0000256" key="6">
    <source>
        <dbReference type="SAM" id="Phobius"/>
    </source>
</evidence>
<evidence type="ECO:0000256" key="5">
    <source>
        <dbReference type="ARBA" id="ARBA00023136"/>
    </source>
</evidence>
<keyword evidence="4 6" id="KW-1133">Transmembrane helix</keyword>
<reference evidence="9" key="1">
    <citation type="submission" date="2016-10" db="EMBL/GenBank/DDBJ databases">
        <authorList>
            <person name="Varghese N."/>
        </authorList>
    </citation>
    <scope>NUCLEOTIDE SEQUENCE [LARGE SCALE GENOMIC DNA]</scope>
    <source>
        <strain evidence="9">DSM 44719</strain>
    </source>
</reference>
<dbReference type="PROSITE" id="PS50850">
    <property type="entry name" value="MFS"/>
    <property type="match status" value="1"/>
</dbReference>
<dbReference type="PANTHER" id="PTHR42718">
    <property type="entry name" value="MAJOR FACILITATOR SUPERFAMILY MULTIDRUG TRANSPORTER MFSC"/>
    <property type="match status" value="1"/>
</dbReference>
<feature type="transmembrane region" description="Helical" evidence="6">
    <location>
        <begin position="272"/>
        <end position="291"/>
    </location>
</feature>
<feature type="transmembrane region" description="Helical" evidence="6">
    <location>
        <begin position="203"/>
        <end position="222"/>
    </location>
</feature>
<protein>
    <submittedName>
        <fullName evidence="8">Major Facilitator Superfamily protein</fullName>
    </submittedName>
</protein>
<dbReference type="CDD" id="cd17504">
    <property type="entry name" value="MFS_MMR_MDR_like"/>
    <property type="match status" value="1"/>
</dbReference>
<name>A0A1H4IM67_RHOJO</name>
<keyword evidence="2" id="KW-0813">Transport</keyword>
<dbReference type="GO" id="GO:0022857">
    <property type="term" value="F:transmembrane transporter activity"/>
    <property type="evidence" value="ECO:0007669"/>
    <property type="project" value="InterPro"/>
</dbReference>
<feature type="transmembrane region" description="Helical" evidence="6">
    <location>
        <begin position="110"/>
        <end position="130"/>
    </location>
</feature>
<feature type="transmembrane region" description="Helical" evidence="6">
    <location>
        <begin position="407"/>
        <end position="425"/>
    </location>
</feature>
<comment type="subcellular location">
    <subcellularLocation>
        <location evidence="1">Cell membrane</location>
        <topology evidence="1">Multi-pass membrane protein</topology>
    </subcellularLocation>
</comment>
<feature type="transmembrane region" description="Helical" evidence="6">
    <location>
        <begin position="170"/>
        <end position="191"/>
    </location>
</feature>
<evidence type="ECO:0000313" key="8">
    <source>
        <dbReference type="EMBL" id="SEB35043.1"/>
    </source>
</evidence>
<feature type="transmembrane region" description="Helical" evidence="6">
    <location>
        <begin position="343"/>
        <end position="362"/>
    </location>
</feature>
<proteinExistence type="predicted"/>
<dbReference type="InterPro" id="IPR036259">
    <property type="entry name" value="MFS_trans_sf"/>
</dbReference>
<organism evidence="8 9">
    <name type="scientific">Rhodococcus jostii</name>
    <dbReference type="NCBI Taxonomy" id="132919"/>
    <lineage>
        <taxon>Bacteria</taxon>
        <taxon>Bacillati</taxon>
        <taxon>Actinomycetota</taxon>
        <taxon>Actinomycetes</taxon>
        <taxon>Mycobacteriales</taxon>
        <taxon>Nocardiaceae</taxon>
        <taxon>Rhodococcus</taxon>
    </lineage>
</organism>
<dbReference type="Pfam" id="PF07690">
    <property type="entry name" value="MFS_1"/>
    <property type="match status" value="1"/>
</dbReference>
<evidence type="ECO:0000313" key="9">
    <source>
        <dbReference type="Proteomes" id="UP000183407"/>
    </source>
</evidence>
<dbReference type="OrthoDB" id="4484751at2"/>
<feature type="transmembrane region" description="Helical" evidence="6">
    <location>
        <begin position="368"/>
        <end position="386"/>
    </location>
</feature>
<feature type="transmembrane region" description="Helical" evidence="6">
    <location>
        <begin position="21"/>
        <end position="42"/>
    </location>
</feature>
<keyword evidence="5 6" id="KW-0472">Membrane</keyword>
<dbReference type="GO" id="GO:0005886">
    <property type="term" value="C:plasma membrane"/>
    <property type="evidence" value="ECO:0007669"/>
    <property type="project" value="UniProtKB-SubCell"/>
</dbReference>
<feature type="transmembrane region" description="Helical" evidence="6">
    <location>
        <begin position="311"/>
        <end position="331"/>
    </location>
</feature>